<dbReference type="SUPFAM" id="SSF52540">
    <property type="entry name" value="P-loop containing nucleoside triphosphate hydrolases"/>
    <property type="match status" value="2"/>
</dbReference>
<keyword evidence="5" id="KW-0067">ATP-binding</keyword>
<proteinExistence type="predicted"/>
<feature type="transmembrane region" description="Helical" evidence="10">
    <location>
        <begin position="984"/>
        <end position="1008"/>
    </location>
</feature>
<evidence type="ECO:0000256" key="4">
    <source>
        <dbReference type="ARBA" id="ARBA00022741"/>
    </source>
</evidence>
<evidence type="ECO:0000256" key="2">
    <source>
        <dbReference type="ARBA" id="ARBA00022448"/>
    </source>
</evidence>
<dbReference type="Gene3D" id="3.40.50.300">
    <property type="entry name" value="P-loop containing nucleotide triphosphate hydrolases"/>
    <property type="match status" value="2"/>
</dbReference>
<evidence type="ECO:0000259" key="12">
    <source>
        <dbReference type="PROSITE" id="PS50929"/>
    </source>
</evidence>
<dbReference type="PROSITE" id="PS00211">
    <property type="entry name" value="ABC_TRANSPORTER_1"/>
    <property type="match status" value="2"/>
</dbReference>
<evidence type="ECO:0000256" key="10">
    <source>
        <dbReference type="SAM" id="Phobius"/>
    </source>
</evidence>
<dbReference type="InterPro" id="IPR050173">
    <property type="entry name" value="ABC_transporter_C-like"/>
</dbReference>
<evidence type="ECO:0000313" key="14">
    <source>
        <dbReference type="Proteomes" id="UP001521116"/>
    </source>
</evidence>
<evidence type="ECO:0000313" key="13">
    <source>
        <dbReference type="EMBL" id="KAL1637520.1"/>
    </source>
</evidence>
<dbReference type="InterPro" id="IPR027417">
    <property type="entry name" value="P-loop_NTPase"/>
</dbReference>
<feature type="domain" description="ABC transporter" evidence="11">
    <location>
        <begin position="658"/>
        <end position="884"/>
    </location>
</feature>
<dbReference type="PANTHER" id="PTHR24223">
    <property type="entry name" value="ATP-BINDING CASSETTE SUB-FAMILY C"/>
    <property type="match status" value="1"/>
</dbReference>
<feature type="transmembrane region" description="Helical" evidence="10">
    <location>
        <begin position="945"/>
        <end position="964"/>
    </location>
</feature>
<protein>
    <recommendedName>
        <fullName evidence="15">ABC transporter</fullName>
    </recommendedName>
</protein>
<feature type="transmembrane region" description="Helical" evidence="10">
    <location>
        <begin position="1168"/>
        <end position="1188"/>
    </location>
</feature>
<comment type="caution">
    <text evidence="13">The sequence shown here is derived from an EMBL/GenBank/DDBJ whole genome shotgun (WGS) entry which is preliminary data.</text>
</comment>
<gene>
    <name evidence="13" type="ORF">SLS56_000658</name>
</gene>
<sequence length="1522" mass="165625">MFDKYYRSLPNAHLSHRFGFNDFKSYHFTAKAGKAEIEAAMTEVCGTDGSFGPAVGACRGGFDFTLTFEESMLGLLPQALLLLLAPVRLMTLRHRRDRIAKNTHLGFLKLVFTFESRVQPLLMPPKVMSTLYAASSTLLFALWTQLDTYKTKTSIASASFEFLSSWCIVLLSRMEHSRAVRPSHLLQFFLLVLFVCNAVRLRTLFLMHYDSALASAASVHTALTGVLLLLESLSKTDLFISESDKTLSPEETIGLFGQRLFWYLNDLFRQGYRNILRPRDLHKIDSELVSEELRGRFQRHWDNPHNQRGDHALLRTIFSVLRQDLFLPVLPRLLYMGANLAQPFLISAMVAFVQKPVDSSTANEGYGIIGAFALNYTFLAIFSSWYTQSVARFSVKLRSVLISLIYHRALQITSQDVNLGSATVLMNVDVEKVLEGVRNMHDVWAVAISFAIALYILYTKLGVVFVAPLIIVLLSTALSSGIGGNVKKRQLNWVAATEKRVTTIANVAASVKGIRMLGLVDAVHSMVTALRAKEVAAQRHLRKLLIWTFSSSNLVFQISLFSTYITFGVIALHSGEVLDYDSLFTSLSALKLVTSPMLDVLQQIPYFQSAAASLHRIQTYLTGGEDLQTSVDARSMVSRRGDIERLTVGVGTGASKAFELHNASFSANHSLPLLHDISLEINEGSFTMVIGRVASGKSVILQSLVGEMKMVDGSFKSNGSGTSFCAQSAWLRNASLRKNILGESDFEQSWYDTVTWACGLTQDFKELKNGDATMVGSRGISLSGGQKNRISLARALYARKPILVVDDVLSGLDNNTENLVFSRVFGRGGLLRKANCTTILATHSVRWAPQSDKLVVMSGGRIVGSGPYHELSTKPGFLEAHSLHSCDADLSGHHTDGPEEMTADSKLPAASAETGVESGSGYDRRAGDIGSLVYYMNAVGKKHTATFLVLWGLGCAATTLQYVWLKELAKASSSPAALRKSIGIFTAITVADIALVAVAVAQFCLVFCPNSSLSTHAHQLAAFMRARYSFLVATDIGSLTNRFSQDIIMVDSILPPAFFMTANSVFEQIARFAIIIAATPPIVVLLPFLAGIGYLIQRVYLRTSRQIRLMDLEAKAPLCTNFLETLAGIATIRAFGWTDAFRARNRQLLDDSQVPFYLLQAIQNWLRLVLELTVTGLVVILVSLAVGLRSRVDPGYLGLALVGAMDLGIGIRVLVQAWTNLETALSAISRIRLFSTTTPLEPSPPPPAHPAPSPSACGSVVLRALTARYAAAGPPAVRAVSLAVAPGERVAVVGRTGSGKSSLAAALFGLLERDPGGAVEVDGVAAGEVPVARLRARMVAVPQEAVVRVGEMTVREGLAPWVLADGAEGEVRCRPSDAEMVGALRRVGLWAKIEREAAGRGTGGLEARLEELEGVLSQGEKQLFCLARAVLQPGRIVVLDEATSSVDAATDALMQEILRDAFAGRTIIAIAHRLNAILDFDRVVVMDKGEIVEVGPPRVLLETEGSLFKALVEAHGQARRND</sequence>
<dbReference type="Gene3D" id="1.20.1560.10">
    <property type="entry name" value="ABC transporter type 1, transmembrane domain"/>
    <property type="match status" value="2"/>
</dbReference>
<feature type="transmembrane region" description="Helical" evidence="10">
    <location>
        <begin position="365"/>
        <end position="386"/>
    </location>
</feature>
<keyword evidence="4" id="KW-0547">Nucleotide-binding</keyword>
<dbReference type="Proteomes" id="UP001521116">
    <property type="component" value="Unassembled WGS sequence"/>
</dbReference>
<feature type="transmembrane region" description="Helical" evidence="10">
    <location>
        <begin position="464"/>
        <end position="483"/>
    </location>
</feature>
<evidence type="ECO:0000256" key="1">
    <source>
        <dbReference type="ARBA" id="ARBA00004141"/>
    </source>
</evidence>
<feature type="domain" description="ABC transporter" evidence="11">
    <location>
        <begin position="1262"/>
        <end position="1513"/>
    </location>
</feature>
<reference evidence="13 14" key="1">
    <citation type="submission" date="2024-02" db="EMBL/GenBank/DDBJ databases">
        <title>De novo assembly and annotation of 12 fungi associated with fruit tree decline syndrome in Ontario, Canada.</title>
        <authorList>
            <person name="Sulman M."/>
            <person name="Ellouze W."/>
            <person name="Ilyukhin E."/>
        </authorList>
    </citation>
    <scope>NUCLEOTIDE SEQUENCE [LARGE SCALE GENOMIC DNA]</scope>
    <source>
        <strain evidence="13 14">M1-105</strain>
    </source>
</reference>
<keyword evidence="14" id="KW-1185">Reference proteome</keyword>
<evidence type="ECO:0000256" key="7">
    <source>
        <dbReference type="ARBA" id="ARBA00023136"/>
    </source>
</evidence>
<dbReference type="InterPro" id="IPR011527">
    <property type="entry name" value="ABC1_TM_dom"/>
</dbReference>
<dbReference type="EMBL" id="JAJVDC020000003">
    <property type="protein sequence ID" value="KAL1637520.1"/>
    <property type="molecule type" value="Genomic_DNA"/>
</dbReference>
<dbReference type="CDD" id="cd18580">
    <property type="entry name" value="ABC_6TM_ABCC_D2"/>
    <property type="match status" value="1"/>
</dbReference>
<dbReference type="InterPro" id="IPR056227">
    <property type="entry name" value="TMD0_ABC"/>
</dbReference>
<evidence type="ECO:0000256" key="9">
    <source>
        <dbReference type="SAM" id="MobiDB-lite"/>
    </source>
</evidence>
<keyword evidence="6 10" id="KW-1133">Transmembrane helix</keyword>
<dbReference type="InterPro" id="IPR036640">
    <property type="entry name" value="ABC1_TM_sf"/>
</dbReference>
<dbReference type="SMART" id="SM00382">
    <property type="entry name" value="AAA"/>
    <property type="match status" value="2"/>
</dbReference>
<keyword evidence="3 10" id="KW-0812">Transmembrane</keyword>
<name>A0ABR3TD56_9PEZI</name>
<accession>A0ABR3TD56</accession>
<feature type="transmembrane region" description="Helical" evidence="10">
    <location>
        <begin position="1072"/>
        <end position="1096"/>
    </location>
</feature>
<dbReference type="InterPro" id="IPR044746">
    <property type="entry name" value="ABCC_6TM_D1"/>
</dbReference>
<organism evidence="13 14">
    <name type="scientific">Neofusicoccum ribis</name>
    <dbReference type="NCBI Taxonomy" id="45134"/>
    <lineage>
        <taxon>Eukaryota</taxon>
        <taxon>Fungi</taxon>
        <taxon>Dikarya</taxon>
        <taxon>Ascomycota</taxon>
        <taxon>Pezizomycotina</taxon>
        <taxon>Dothideomycetes</taxon>
        <taxon>Dothideomycetes incertae sedis</taxon>
        <taxon>Botryosphaeriales</taxon>
        <taxon>Botryosphaeriaceae</taxon>
        <taxon>Neofusicoccum</taxon>
    </lineage>
</organism>
<dbReference type="SUPFAM" id="SSF90123">
    <property type="entry name" value="ABC transporter transmembrane region"/>
    <property type="match status" value="2"/>
</dbReference>
<dbReference type="CDD" id="cd18579">
    <property type="entry name" value="ABC_6TM_ABCC_D1"/>
    <property type="match status" value="1"/>
</dbReference>
<evidence type="ECO:0000256" key="3">
    <source>
        <dbReference type="ARBA" id="ARBA00022692"/>
    </source>
</evidence>
<dbReference type="CDD" id="cd03250">
    <property type="entry name" value="ABCC_MRP_domain1"/>
    <property type="match status" value="1"/>
</dbReference>
<dbReference type="PROSITE" id="PS50929">
    <property type="entry name" value="ABC_TM1F"/>
    <property type="match status" value="2"/>
</dbReference>
<dbReference type="InterPro" id="IPR044726">
    <property type="entry name" value="ABCC_6TM_D2"/>
</dbReference>
<dbReference type="Pfam" id="PF00005">
    <property type="entry name" value="ABC_tran"/>
    <property type="match status" value="2"/>
</dbReference>
<feature type="domain" description="ABC transmembrane type-1" evidence="12">
    <location>
        <begin position="333"/>
        <end position="609"/>
    </location>
</feature>
<feature type="transmembrane region" description="Helical" evidence="10">
    <location>
        <begin position="442"/>
        <end position="458"/>
    </location>
</feature>
<dbReference type="InterPro" id="IPR003439">
    <property type="entry name" value="ABC_transporter-like_ATP-bd"/>
</dbReference>
<keyword evidence="2" id="KW-0813">Transport</keyword>
<keyword evidence="8" id="KW-0325">Glycoprotein</keyword>
<dbReference type="PROSITE" id="PS50893">
    <property type="entry name" value="ABC_TRANSPORTER_2"/>
    <property type="match status" value="2"/>
</dbReference>
<evidence type="ECO:0000256" key="8">
    <source>
        <dbReference type="ARBA" id="ARBA00023180"/>
    </source>
</evidence>
<feature type="region of interest" description="Disordered" evidence="9">
    <location>
        <begin position="890"/>
        <end position="920"/>
    </location>
</feature>
<evidence type="ECO:0000256" key="5">
    <source>
        <dbReference type="ARBA" id="ARBA00022840"/>
    </source>
</evidence>
<feature type="domain" description="ABC transmembrane type-1" evidence="12">
    <location>
        <begin position="953"/>
        <end position="1223"/>
    </location>
</feature>
<keyword evidence="7 10" id="KW-0472">Membrane</keyword>
<dbReference type="Pfam" id="PF00664">
    <property type="entry name" value="ABC_membrane"/>
    <property type="match status" value="1"/>
</dbReference>
<dbReference type="PANTHER" id="PTHR24223:SF399">
    <property type="entry name" value="ABC TRANSPORTER ATNG"/>
    <property type="match status" value="1"/>
</dbReference>
<dbReference type="Pfam" id="PF24357">
    <property type="entry name" value="TMD0_ABC"/>
    <property type="match status" value="1"/>
</dbReference>
<dbReference type="InterPro" id="IPR017871">
    <property type="entry name" value="ABC_transporter-like_CS"/>
</dbReference>
<evidence type="ECO:0000259" key="11">
    <source>
        <dbReference type="PROSITE" id="PS50893"/>
    </source>
</evidence>
<feature type="transmembrane region" description="Helical" evidence="10">
    <location>
        <begin position="333"/>
        <end position="353"/>
    </location>
</feature>
<dbReference type="InterPro" id="IPR003593">
    <property type="entry name" value="AAA+_ATPase"/>
</dbReference>
<evidence type="ECO:0000256" key="6">
    <source>
        <dbReference type="ARBA" id="ARBA00022989"/>
    </source>
</evidence>
<comment type="subcellular location">
    <subcellularLocation>
        <location evidence="1">Membrane</location>
        <topology evidence="1">Multi-pass membrane protein</topology>
    </subcellularLocation>
</comment>
<evidence type="ECO:0008006" key="15">
    <source>
        <dbReference type="Google" id="ProtNLM"/>
    </source>
</evidence>